<dbReference type="Proteomes" id="UP000799770">
    <property type="component" value="Unassembled WGS sequence"/>
</dbReference>
<name>A0A6A5YLV2_9PLEO</name>
<keyword evidence="1" id="KW-0472">Membrane</keyword>
<keyword evidence="3" id="KW-1185">Reference proteome</keyword>
<dbReference type="OrthoDB" id="3540210at2759"/>
<keyword evidence="1" id="KW-1133">Transmembrane helix</keyword>
<reference evidence="2" key="1">
    <citation type="journal article" date="2020" name="Stud. Mycol.">
        <title>101 Dothideomycetes genomes: a test case for predicting lifestyles and emergence of pathogens.</title>
        <authorList>
            <person name="Haridas S."/>
            <person name="Albert R."/>
            <person name="Binder M."/>
            <person name="Bloem J."/>
            <person name="Labutti K."/>
            <person name="Salamov A."/>
            <person name="Andreopoulos B."/>
            <person name="Baker S."/>
            <person name="Barry K."/>
            <person name="Bills G."/>
            <person name="Bluhm B."/>
            <person name="Cannon C."/>
            <person name="Castanera R."/>
            <person name="Culley D."/>
            <person name="Daum C."/>
            <person name="Ezra D."/>
            <person name="Gonzalez J."/>
            <person name="Henrissat B."/>
            <person name="Kuo A."/>
            <person name="Liang C."/>
            <person name="Lipzen A."/>
            <person name="Lutzoni F."/>
            <person name="Magnuson J."/>
            <person name="Mondo S."/>
            <person name="Nolan M."/>
            <person name="Ohm R."/>
            <person name="Pangilinan J."/>
            <person name="Park H.-J."/>
            <person name="Ramirez L."/>
            <person name="Alfaro M."/>
            <person name="Sun H."/>
            <person name="Tritt A."/>
            <person name="Yoshinaga Y."/>
            <person name="Zwiers L.-H."/>
            <person name="Turgeon B."/>
            <person name="Goodwin S."/>
            <person name="Spatafora J."/>
            <person name="Crous P."/>
            <person name="Grigoriev I."/>
        </authorList>
    </citation>
    <scope>NUCLEOTIDE SEQUENCE</scope>
    <source>
        <strain evidence="2">CBS 627.86</strain>
    </source>
</reference>
<organism evidence="2 3">
    <name type="scientific">Lophiotrema nucula</name>
    <dbReference type="NCBI Taxonomy" id="690887"/>
    <lineage>
        <taxon>Eukaryota</taxon>
        <taxon>Fungi</taxon>
        <taxon>Dikarya</taxon>
        <taxon>Ascomycota</taxon>
        <taxon>Pezizomycotina</taxon>
        <taxon>Dothideomycetes</taxon>
        <taxon>Pleosporomycetidae</taxon>
        <taxon>Pleosporales</taxon>
        <taxon>Lophiotremataceae</taxon>
        <taxon>Lophiotrema</taxon>
    </lineage>
</organism>
<accession>A0A6A5YLV2</accession>
<protein>
    <submittedName>
        <fullName evidence="2">Uncharacterized protein</fullName>
    </submittedName>
</protein>
<evidence type="ECO:0000313" key="2">
    <source>
        <dbReference type="EMBL" id="KAF2108075.1"/>
    </source>
</evidence>
<evidence type="ECO:0000256" key="1">
    <source>
        <dbReference type="SAM" id="Phobius"/>
    </source>
</evidence>
<proteinExistence type="predicted"/>
<dbReference type="AlphaFoldDB" id="A0A6A5YLV2"/>
<evidence type="ECO:0000313" key="3">
    <source>
        <dbReference type="Proteomes" id="UP000799770"/>
    </source>
</evidence>
<feature type="transmembrane region" description="Helical" evidence="1">
    <location>
        <begin position="464"/>
        <end position="489"/>
    </location>
</feature>
<sequence>MSQLPAEFVKRGFWVNKEQGPILGQTITTDVHTGNLVVALLAVLALLRTLPPPSTILLEWIKLWFSWRHKADRAFAHTWSFAVVSVLYSSGTIAAGVFVSNVVSNNNVQVLVDSPYCVAFNMTRWLDTRGVTAGLGLDEYVFNFRAASREYSQHGYKKSGIVSASCTTFIRPNVPFSQTREPCPFSGLCSKIENPGILMDSGLVDVKEAFGLNLSPRDNTIQICLTDMLEFYLEDDANSEYSIFTVNLVQANFTSTYEMLLQLRYSNVRLPYEPTSLPRLQIDNADITLGLLARNSVQYLEPVDDPFFAAHKQFISPSTDGNITYYLSDFPASAFACKEQYQFCSRQANETDYCTDPQSIDPRQEFTYYPGATDTQLATLQLLQASSFIADTSSATSAGPKAAQNLTAYVWAGLQFAVTDYTVGMALRGPTAVHWLQNGMSQGQKVRCGSQRMRMSGGFVNINVFALAFVMSFSLTCTIFDILVLRVMIYHKEFRRRASSSNRAMDPGRCVPAAAARLQSAWAGTLESA</sequence>
<gene>
    <name evidence="2" type="ORF">BDV96DRAFT_606060</name>
</gene>
<dbReference type="EMBL" id="ML977350">
    <property type="protein sequence ID" value="KAF2108075.1"/>
    <property type="molecule type" value="Genomic_DNA"/>
</dbReference>
<keyword evidence="1" id="KW-0812">Transmembrane</keyword>